<feature type="domain" description="KaiC-like" evidence="1">
    <location>
        <begin position="6"/>
        <end position="61"/>
    </location>
</feature>
<dbReference type="InterPro" id="IPR014774">
    <property type="entry name" value="KaiC-like_dom"/>
</dbReference>
<evidence type="ECO:0000259" key="1">
    <source>
        <dbReference type="Pfam" id="PF06745"/>
    </source>
</evidence>
<accession>X1KWU3</accession>
<reference evidence="2" key="1">
    <citation type="journal article" date="2014" name="Front. Microbiol.">
        <title>High frequency of phylogenetically diverse reductive dehalogenase-homologous genes in deep subseafloor sedimentary metagenomes.</title>
        <authorList>
            <person name="Kawai M."/>
            <person name="Futagami T."/>
            <person name="Toyoda A."/>
            <person name="Takaki Y."/>
            <person name="Nishi S."/>
            <person name="Hori S."/>
            <person name="Arai W."/>
            <person name="Tsubouchi T."/>
            <person name="Morono Y."/>
            <person name="Uchiyama I."/>
            <person name="Ito T."/>
            <person name="Fujiyama A."/>
            <person name="Inagaki F."/>
            <person name="Takami H."/>
        </authorList>
    </citation>
    <scope>NUCLEOTIDE SEQUENCE</scope>
    <source>
        <strain evidence="2">Expedition CK06-06</strain>
    </source>
</reference>
<proteinExistence type="predicted"/>
<organism evidence="2">
    <name type="scientific">marine sediment metagenome</name>
    <dbReference type="NCBI Taxonomy" id="412755"/>
    <lineage>
        <taxon>unclassified sequences</taxon>
        <taxon>metagenomes</taxon>
        <taxon>ecological metagenomes</taxon>
    </lineage>
</organism>
<dbReference type="Pfam" id="PF06745">
    <property type="entry name" value="ATPase"/>
    <property type="match status" value="1"/>
</dbReference>
<feature type="non-terminal residue" evidence="2">
    <location>
        <position position="97"/>
    </location>
</feature>
<sequence length="97" mass="9782">MVNISVRTGIPGLDELMDGGFPKGDLILVSGKVGTGTSTLAIFLFILAADATGEATLSVVVPPDASENDSMTVTVSATSTAYPSVTDSDTCETIAKG</sequence>
<dbReference type="AlphaFoldDB" id="X1KWU3"/>
<dbReference type="SUPFAM" id="SSF52540">
    <property type="entry name" value="P-loop containing nucleoside triphosphate hydrolases"/>
    <property type="match status" value="1"/>
</dbReference>
<comment type="caution">
    <text evidence="2">The sequence shown here is derived from an EMBL/GenBank/DDBJ whole genome shotgun (WGS) entry which is preliminary data.</text>
</comment>
<evidence type="ECO:0000313" key="2">
    <source>
        <dbReference type="EMBL" id="GAI11178.1"/>
    </source>
</evidence>
<name>X1KWU3_9ZZZZ</name>
<protein>
    <recommendedName>
        <fullName evidence="1">KaiC-like domain-containing protein</fullName>
    </recommendedName>
</protein>
<dbReference type="InterPro" id="IPR027417">
    <property type="entry name" value="P-loop_NTPase"/>
</dbReference>
<gene>
    <name evidence="2" type="ORF">S06H3_10828</name>
</gene>
<dbReference type="EMBL" id="BARV01005106">
    <property type="protein sequence ID" value="GAI11178.1"/>
    <property type="molecule type" value="Genomic_DNA"/>
</dbReference>
<dbReference type="Gene3D" id="3.40.50.300">
    <property type="entry name" value="P-loop containing nucleotide triphosphate hydrolases"/>
    <property type="match status" value="1"/>
</dbReference>